<evidence type="ECO:0000256" key="7">
    <source>
        <dbReference type="ARBA" id="ARBA00037904"/>
    </source>
</evidence>
<evidence type="ECO:0000256" key="4">
    <source>
        <dbReference type="ARBA" id="ARBA00022679"/>
    </source>
</evidence>
<evidence type="ECO:0000256" key="1">
    <source>
        <dbReference type="ARBA" id="ARBA00004236"/>
    </source>
</evidence>
<keyword evidence="2" id="KW-1003">Cell membrane</keyword>
<keyword evidence="5" id="KW-0472">Membrane</keyword>
<comment type="subcellular location">
    <subcellularLocation>
        <location evidence="1">Cell membrane</location>
    </subcellularLocation>
</comment>
<comment type="similarity">
    <text evidence="8">Belongs to the glycosyltransferase 2 family. CrtQ subfamily.</text>
</comment>
<dbReference type="PANTHER" id="PTHR43646">
    <property type="entry name" value="GLYCOSYLTRANSFERASE"/>
    <property type="match status" value="1"/>
</dbReference>
<evidence type="ECO:0000256" key="9">
    <source>
        <dbReference type="ARBA" id="ARBA00040345"/>
    </source>
</evidence>
<dbReference type="AlphaFoldDB" id="A0A6G9YZ52"/>
<sequence length="335" mass="35954">MTAGSGISVVIICRDEEAYIDDCLRSVAAAAARSSPTEVIVVDGGSTDRTVELASAWADRPDCPMTVDVLRCEKSGYSVQRNAGVARARHPWVAFISADVRVGSEWLTGLRTMLSEPVSVVLGRFDLVAPQDRTPWLACVGASIYRSRTTDSIVERCSTVHLVARREMLLGNPFDEQLGACEDKDLAFRLKNEPAWGGAAYSPDRPVHIARESMGRFLVKLGREAHALGKLRRRYGAAFPDCFGWRHTTLGTLVGVLFAATAVVRGISGSTRSSIVTAVLAVVAFGSAGRRHVEHGSACEIPFGMRTALHGAATITLSVGWLAGWLTGDVASARE</sequence>
<dbReference type="RefSeq" id="WP_167485782.1">
    <property type="nucleotide sequence ID" value="NZ_CP046173.1"/>
</dbReference>
<dbReference type="Gene3D" id="3.90.550.10">
    <property type="entry name" value="Spore Coat Polysaccharide Biosynthesis Protein SpsA, Chain A"/>
    <property type="match status" value="1"/>
</dbReference>
<gene>
    <name evidence="11" type="ORF">F6W96_09305</name>
</gene>
<evidence type="ECO:0000256" key="8">
    <source>
        <dbReference type="ARBA" id="ARBA00038120"/>
    </source>
</evidence>
<comment type="pathway">
    <text evidence="7">Carotenoid biosynthesis; staphyloxanthin biosynthesis; staphyloxanthin from farnesyl diphosphate: step 4/5.</text>
</comment>
<keyword evidence="4 11" id="KW-0808">Transferase</keyword>
<proteinExistence type="inferred from homology"/>
<dbReference type="EMBL" id="CP046173">
    <property type="protein sequence ID" value="QIS18450.1"/>
    <property type="molecule type" value="Genomic_DNA"/>
</dbReference>
<evidence type="ECO:0000256" key="5">
    <source>
        <dbReference type="ARBA" id="ARBA00023136"/>
    </source>
</evidence>
<dbReference type="SUPFAM" id="SSF53448">
    <property type="entry name" value="Nucleotide-diphospho-sugar transferases"/>
    <property type="match status" value="1"/>
</dbReference>
<evidence type="ECO:0000256" key="2">
    <source>
        <dbReference type="ARBA" id="ARBA00022475"/>
    </source>
</evidence>
<dbReference type="Pfam" id="PF00535">
    <property type="entry name" value="Glycos_transf_2"/>
    <property type="match status" value="1"/>
</dbReference>
<accession>A0A6G9YZ52</accession>
<keyword evidence="3" id="KW-0328">Glycosyltransferase</keyword>
<reference evidence="11 12" key="1">
    <citation type="journal article" date="2019" name="ACS Chem. Biol.">
        <title>Identification and Mobilization of a Cryptic Antibiotic Biosynthesis Gene Locus from a Human-Pathogenic Nocardia Isolate.</title>
        <authorList>
            <person name="Herisse M."/>
            <person name="Ishida K."/>
            <person name="Porter J.L."/>
            <person name="Howden B."/>
            <person name="Hertweck C."/>
            <person name="Stinear T.P."/>
            <person name="Pidot S.J."/>
        </authorList>
    </citation>
    <scope>NUCLEOTIDE SEQUENCE [LARGE SCALE GENOMIC DNA]</scope>
    <source>
        <strain evidence="11 12">AUSMDU00012715</strain>
    </source>
</reference>
<evidence type="ECO:0000259" key="10">
    <source>
        <dbReference type="Pfam" id="PF00535"/>
    </source>
</evidence>
<dbReference type="InterPro" id="IPR001173">
    <property type="entry name" value="Glyco_trans_2-like"/>
</dbReference>
<organism evidence="11 12">
    <name type="scientific">Nocardia terpenica</name>
    <dbReference type="NCBI Taxonomy" id="455432"/>
    <lineage>
        <taxon>Bacteria</taxon>
        <taxon>Bacillati</taxon>
        <taxon>Actinomycetota</taxon>
        <taxon>Actinomycetes</taxon>
        <taxon>Mycobacteriales</taxon>
        <taxon>Nocardiaceae</taxon>
        <taxon>Nocardia</taxon>
    </lineage>
</organism>
<evidence type="ECO:0000313" key="12">
    <source>
        <dbReference type="Proteomes" id="UP000500953"/>
    </source>
</evidence>
<comment type="function">
    <text evidence="6">Catalyzes the glycosylation of 4,4'-diaponeurosporenoate, i.e. the esterification of glucose at the C1'' position with the carboxyl group of 4,4'-diaponeurosporenic acid, to form glycosyl-4,4'-diaponeurosporenoate. This is a step in the biosynthesis of staphyloxanthin, an orange pigment present in most staphylococci strains.</text>
</comment>
<dbReference type="GO" id="GO:0005886">
    <property type="term" value="C:plasma membrane"/>
    <property type="evidence" value="ECO:0007669"/>
    <property type="project" value="UniProtKB-SubCell"/>
</dbReference>
<evidence type="ECO:0000256" key="3">
    <source>
        <dbReference type="ARBA" id="ARBA00022676"/>
    </source>
</evidence>
<name>A0A6G9YZ52_9NOCA</name>
<dbReference type="GO" id="GO:0016757">
    <property type="term" value="F:glycosyltransferase activity"/>
    <property type="evidence" value="ECO:0007669"/>
    <property type="project" value="UniProtKB-KW"/>
</dbReference>
<dbReference type="Proteomes" id="UP000500953">
    <property type="component" value="Chromosome"/>
</dbReference>
<evidence type="ECO:0000313" key="11">
    <source>
        <dbReference type="EMBL" id="QIS18450.1"/>
    </source>
</evidence>
<evidence type="ECO:0000256" key="6">
    <source>
        <dbReference type="ARBA" id="ARBA00037281"/>
    </source>
</evidence>
<dbReference type="InterPro" id="IPR029044">
    <property type="entry name" value="Nucleotide-diphossugar_trans"/>
</dbReference>
<feature type="domain" description="Glycosyltransferase 2-like" evidence="10">
    <location>
        <begin position="8"/>
        <end position="138"/>
    </location>
</feature>
<protein>
    <recommendedName>
        <fullName evidence="9">4,4'-diaponeurosporenoate glycosyltransferase</fullName>
    </recommendedName>
</protein>
<dbReference type="PANTHER" id="PTHR43646:SF2">
    <property type="entry name" value="GLYCOSYLTRANSFERASE 2-LIKE DOMAIN-CONTAINING PROTEIN"/>
    <property type="match status" value="1"/>
</dbReference>